<proteinExistence type="predicted"/>
<evidence type="ECO:0000313" key="2">
    <source>
        <dbReference type="Proteomes" id="UP001157006"/>
    </source>
</evidence>
<keyword evidence="2" id="KW-1185">Reference proteome</keyword>
<comment type="caution">
    <text evidence="1">The sequence shown here is derived from an EMBL/GenBank/DDBJ whole genome shotgun (WGS) entry which is preliminary data.</text>
</comment>
<dbReference type="Proteomes" id="UP001157006">
    <property type="component" value="Unassembled WGS sequence"/>
</dbReference>
<reference evidence="1 2" key="1">
    <citation type="submission" date="2023-01" db="EMBL/GenBank/DDBJ databases">
        <authorList>
            <person name="Kreplak J."/>
        </authorList>
    </citation>
    <scope>NUCLEOTIDE SEQUENCE [LARGE SCALE GENOMIC DNA]</scope>
</reference>
<organism evidence="1 2">
    <name type="scientific">Vicia faba</name>
    <name type="common">Broad bean</name>
    <name type="synonym">Faba vulgaris</name>
    <dbReference type="NCBI Taxonomy" id="3906"/>
    <lineage>
        <taxon>Eukaryota</taxon>
        <taxon>Viridiplantae</taxon>
        <taxon>Streptophyta</taxon>
        <taxon>Embryophyta</taxon>
        <taxon>Tracheophyta</taxon>
        <taxon>Spermatophyta</taxon>
        <taxon>Magnoliopsida</taxon>
        <taxon>eudicotyledons</taxon>
        <taxon>Gunneridae</taxon>
        <taxon>Pentapetalae</taxon>
        <taxon>rosids</taxon>
        <taxon>fabids</taxon>
        <taxon>Fabales</taxon>
        <taxon>Fabaceae</taxon>
        <taxon>Papilionoideae</taxon>
        <taxon>50 kb inversion clade</taxon>
        <taxon>NPAAA clade</taxon>
        <taxon>Hologalegina</taxon>
        <taxon>IRL clade</taxon>
        <taxon>Fabeae</taxon>
        <taxon>Vicia</taxon>
    </lineage>
</organism>
<dbReference type="EMBL" id="CATIWC010000248">
    <property type="protein sequence ID" value="CAI8582897.1"/>
    <property type="molecule type" value="Genomic_DNA"/>
</dbReference>
<gene>
    <name evidence="1" type="ORF">VFH_U001760</name>
</gene>
<dbReference type="AlphaFoldDB" id="A0AAV0YEJ7"/>
<protein>
    <recommendedName>
        <fullName evidence="3">Reverse transcriptase</fullName>
    </recommendedName>
</protein>
<sequence>MKLVTKTIANRIKQILHEVIDAEQSDFVHGILITDNALLAMECFHWMKKKRKGKNGVMALKLDMSKAYHILEWSFVLYGLPYFNDVLSGLLKKETEARTIHGLQVIRKGPKISYILRR</sequence>
<evidence type="ECO:0000313" key="1">
    <source>
        <dbReference type="EMBL" id="CAI8582897.1"/>
    </source>
</evidence>
<name>A0AAV0YEJ7_VICFA</name>
<evidence type="ECO:0008006" key="3">
    <source>
        <dbReference type="Google" id="ProtNLM"/>
    </source>
</evidence>
<accession>A0AAV0YEJ7</accession>